<dbReference type="GO" id="GO:0005829">
    <property type="term" value="C:cytosol"/>
    <property type="evidence" value="ECO:0007669"/>
    <property type="project" value="UniProtKB-SubCell"/>
</dbReference>
<comment type="similarity">
    <text evidence="2 6">Belongs to the FliS family.</text>
</comment>
<dbReference type="PANTHER" id="PTHR34773">
    <property type="entry name" value="FLAGELLAR SECRETION CHAPERONE FLIS"/>
    <property type="match status" value="1"/>
</dbReference>
<dbReference type="SUPFAM" id="SSF101116">
    <property type="entry name" value="Flagellar export chaperone FliS"/>
    <property type="match status" value="1"/>
</dbReference>
<dbReference type="InterPro" id="IPR036584">
    <property type="entry name" value="FliS_sf"/>
</dbReference>
<keyword evidence="7" id="KW-0969">Cilium</keyword>
<sequence>MMNMYAQAYDQYKKTSVETLSPGKLLLMLYEGAIKNVKLAREGIKEKDYNKAHNHLIKAQDIITELMVTLKMEYDIAKQLYSIYDYLYRRLVEANVRKDAAILDEVEVFLTELRDTWQEVVKKQAQSLLEKSRPQNISVKG</sequence>
<protein>
    <recommendedName>
        <fullName evidence="6">Flagellar secretion chaperone FliS</fullName>
    </recommendedName>
</protein>
<dbReference type="NCBIfam" id="TIGR00208">
    <property type="entry name" value="fliS"/>
    <property type="match status" value="1"/>
</dbReference>
<dbReference type="Proteomes" id="UP000242329">
    <property type="component" value="Unassembled WGS sequence"/>
</dbReference>
<keyword evidence="5" id="KW-0143">Chaperone</keyword>
<dbReference type="AlphaFoldDB" id="A0A1M5KMP2"/>
<evidence type="ECO:0000256" key="5">
    <source>
        <dbReference type="ARBA" id="ARBA00023186"/>
    </source>
</evidence>
<dbReference type="PANTHER" id="PTHR34773:SF1">
    <property type="entry name" value="FLAGELLAR SECRETION CHAPERONE FLIS"/>
    <property type="match status" value="1"/>
</dbReference>
<reference evidence="8" key="1">
    <citation type="submission" date="2016-11" db="EMBL/GenBank/DDBJ databases">
        <authorList>
            <person name="Varghese N."/>
            <person name="Submissions S."/>
        </authorList>
    </citation>
    <scope>NUCLEOTIDE SEQUENCE [LARGE SCALE GENOMIC DNA]</scope>
    <source>
        <strain evidence="8">DSM 11003</strain>
    </source>
</reference>
<evidence type="ECO:0000256" key="1">
    <source>
        <dbReference type="ARBA" id="ARBA00004514"/>
    </source>
</evidence>
<dbReference type="STRING" id="1123382.SAMN02745221_00443"/>
<dbReference type="RefSeq" id="WP_341372066.1">
    <property type="nucleotide sequence ID" value="NZ_FQWY01000005.1"/>
</dbReference>
<evidence type="ECO:0000256" key="6">
    <source>
        <dbReference type="PIRNR" id="PIRNR039090"/>
    </source>
</evidence>
<accession>A0A1M5KMP2</accession>
<evidence type="ECO:0000256" key="4">
    <source>
        <dbReference type="ARBA" id="ARBA00022795"/>
    </source>
</evidence>
<keyword evidence="4 6" id="KW-1005">Bacterial flagellum biogenesis</keyword>
<name>A0A1M5KMP2_9FIRM</name>
<proteinExistence type="inferred from homology"/>
<dbReference type="InterPro" id="IPR003713">
    <property type="entry name" value="FliS"/>
</dbReference>
<dbReference type="GO" id="GO:0044780">
    <property type="term" value="P:bacterial-type flagellum assembly"/>
    <property type="evidence" value="ECO:0007669"/>
    <property type="project" value="InterPro"/>
</dbReference>
<dbReference type="PIRSF" id="PIRSF039090">
    <property type="entry name" value="Flis"/>
    <property type="match status" value="1"/>
</dbReference>
<evidence type="ECO:0000313" key="7">
    <source>
        <dbReference type="EMBL" id="SHG54058.1"/>
    </source>
</evidence>
<gene>
    <name evidence="7" type="ORF">SAMN02745221_00443</name>
</gene>
<dbReference type="Gene3D" id="1.20.120.340">
    <property type="entry name" value="Flagellar protein FliS"/>
    <property type="match status" value="1"/>
</dbReference>
<dbReference type="EMBL" id="FQWY01000005">
    <property type="protein sequence ID" value="SHG54058.1"/>
    <property type="molecule type" value="Genomic_DNA"/>
</dbReference>
<evidence type="ECO:0000313" key="8">
    <source>
        <dbReference type="Proteomes" id="UP000242329"/>
    </source>
</evidence>
<evidence type="ECO:0000256" key="2">
    <source>
        <dbReference type="ARBA" id="ARBA00008787"/>
    </source>
</evidence>
<dbReference type="Pfam" id="PF02561">
    <property type="entry name" value="FliS"/>
    <property type="match status" value="1"/>
</dbReference>
<organism evidence="7 8">
    <name type="scientific">Thermosyntropha lipolytica DSM 11003</name>
    <dbReference type="NCBI Taxonomy" id="1123382"/>
    <lineage>
        <taxon>Bacteria</taxon>
        <taxon>Bacillati</taxon>
        <taxon>Bacillota</taxon>
        <taxon>Clostridia</taxon>
        <taxon>Eubacteriales</taxon>
        <taxon>Syntrophomonadaceae</taxon>
        <taxon>Thermosyntropha</taxon>
    </lineage>
</organism>
<keyword evidence="8" id="KW-1185">Reference proteome</keyword>
<comment type="subcellular location">
    <subcellularLocation>
        <location evidence="1 6">Cytoplasm</location>
        <location evidence="1 6">Cytosol</location>
    </subcellularLocation>
</comment>
<keyword evidence="7" id="KW-0966">Cell projection</keyword>
<dbReference type="GO" id="GO:0071973">
    <property type="term" value="P:bacterial-type flagellum-dependent cell motility"/>
    <property type="evidence" value="ECO:0007669"/>
    <property type="project" value="TreeGrafter"/>
</dbReference>
<evidence type="ECO:0000256" key="3">
    <source>
        <dbReference type="ARBA" id="ARBA00022490"/>
    </source>
</evidence>
<keyword evidence="3 6" id="KW-0963">Cytoplasm</keyword>
<keyword evidence="7" id="KW-0282">Flagellum</keyword>
<dbReference type="CDD" id="cd16098">
    <property type="entry name" value="FliS"/>
    <property type="match status" value="1"/>
</dbReference>